<evidence type="ECO:0000313" key="3">
    <source>
        <dbReference type="Proteomes" id="UP001327560"/>
    </source>
</evidence>
<sequence length="144" mass="16276">MDLINSKKKKRSRDQDQLEGAITTPKKDKRSCEASSTSTDVADDALRPPGLFEFPWHKDEEQYSLIDPASSEAEDWDIRRVFFSSLVDGCSADVGFPGDRFSSTVQRSLRLLEEMSDGDHHQPPDGAMDCVWSFILRQPLVAKR</sequence>
<feature type="compositionally biased region" description="Basic residues" evidence="1">
    <location>
        <begin position="1"/>
        <end position="12"/>
    </location>
</feature>
<dbReference type="EMBL" id="CP136894">
    <property type="protein sequence ID" value="WOL06395.1"/>
    <property type="molecule type" value="Genomic_DNA"/>
</dbReference>
<evidence type="ECO:0000313" key="2">
    <source>
        <dbReference type="EMBL" id="WOL06395.1"/>
    </source>
</evidence>
<dbReference type="AlphaFoldDB" id="A0AAQ3KFH9"/>
<reference evidence="2 3" key="1">
    <citation type="submission" date="2023-10" db="EMBL/GenBank/DDBJ databases">
        <title>Chromosome-scale genome assembly provides insights into flower coloration mechanisms of Canna indica.</title>
        <authorList>
            <person name="Li C."/>
        </authorList>
    </citation>
    <scope>NUCLEOTIDE SEQUENCE [LARGE SCALE GENOMIC DNA]</scope>
    <source>
        <tissue evidence="2">Flower</tissue>
    </source>
</reference>
<proteinExistence type="predicted"/>
<name>A0AAQ3KFH9_9LILI</name>
<organism evidence="2 3">
    <name type="scientific">Canna indica</name>
    <name type="common">Indian-shot</name>
    <dbReference type="NCBI Taxonomy" id="4628"/>
    <lineage>
        <taxon>Eukaryota</taxon>
        <taxon>Viridiplantae</taxon>
        <taxon>Streptophyta</taxon>
        <taxon>Embryophyta</taxon>
        <taxon>Tracheophyta</taxon>
        <taxon>Spermatophyta</taxon>
        <taxon>Magnoliopsida</taxon>
        <taxon>Liliopsida</taxon>
        <taxon>Zingiberales</taxon>
        <taxon>Cannaceae</taxon>
        <taxon>Canna</taxon>
    </lineage>
</organism>
<evidence type="ECO:0000256" key="1">
    <source>
        <dbReference type="SAM" id="MobiDB-lite"/>
    </source>
</evidence>
<keyword evidence="3" id="KW-1185">Reference proteome</keyword>
<dbReference type="Proteomes" id="UP001327560">
    <property type="component" value="Chromosome 5"/>
</dbReference>
<accession>A0AAQ3KFH9</accession>
<gene>
    <name evidence="2" type="ORF">Cni_G15129</name>
</gene>
<protein>
    <submittedName>
        <fullName evidence="2">Uncharacterized protein</fullName>
    </submittedName>
</protein>
<feature type="region of interest" description="Disordered" evidence="1">
    <location>
        <begin position="1"/>
        <end position="47"/>
    </location>
</feature>